<feature type="non-terminal residue" evidence="3">
    <location>
        <position position="1148"/>
    </location>
</feature>
<evidence type="ECO:0000259" key="2">
    <source>
        <dbReference type="SMART" id="SM00912"/>
    </source>
</evidence>
<reference evidence="3 4" key="1">
    <citation type="submission" date="2024-11" db="EMBL/GenBank/DDBJ databases">
        <title>First Report of Moraxella oculi in Brazil in an Infectious Bovine Keratoconjunctivitis Outbreak.</title>
        <authorList>
            <person name="Carvalho C.V."/>
            <person name="Domingues R."/>
            <person name="Coutinho C."/>
            <person name="Honorio N.T.B.S."/>
            <person name="Faza D.R.L.R."/>
            <person name="Carvalho W.A."/>
            <person name="Machado A.B.F."/>
            <person name="Martins M.F."/>
            <person name="Gaspar E.B."/>
        </authorList>
    </citation>
    <scope>NUCLEOTIDE SEQUENCE [LARGE SCALE GENOMIC DNA]</scope>
    <source>
        <strain evidence="3 4">2117LE</strain>
    </source>
</reference>
<dbReference type="InterPro" id="IPR012334">
    <property type="entry name" value="Pectin_lyas_fold"/>
</dbReference>
<keyword evidence="1" id="KW-0732">Signal</keyword>
<keyword evidence="4" id="KW-1185">Reference proteome</keyword>
<dbReference type="NCBIfam" id="TIGR01901">
    <property type="entry name" value="adhes_NPXG"/>
    <property type="match status" value="1"/>
</dbReference>
<dbReference type="Pfam" id="PF05860">
    <property type="entry name" value="TPS"/>
    <property type="match status" value="1"/>
</dbReference>
<dbReference type="InterPro" id="IPR011050">
    <property type="entry name" value="Pectin_lyase_fold/virulence"/>
</dbReference>
<dbReference type="EMBL" id="JBJJXE010000013">
    <property type="protein sequence ID" value="MFL1732882.1"/>
    <property type="molecule type" value="Genomic_DNA"/>
</dbReference>
<dbReference type="SMART" id="SM00912">
    <property type="entry name" value="Haemagg_act"/>
    <property type="match status" value="1"/>
</dbReference>
<evidence type="ECO:0000313" key="3">
    <source>
        <dbReference type="EMBL" id="MFL1732882.1"/>
    </source>
</evidence>
<dbReference type="InterPro" id="IPR008638">
    <property type="entry name" value="FhaB/CdiA-like_TPS"/>
</dbReference>
<feature type="chain" id="PRO_5046717100" evidence="1">
    <location>
        <begin position="30"/>
        <end position="1148"/>
    </location>
</feature>
<dbReference type="RefSeq" id="WP_407069405.1">
    <property type="nucleotide sequence ID" value="NZ_JBJJXE010000013.1"/>
</dbReference>
<dbReference type="Proteomes" id="UP001624684">
    <property type="component" value="Unassembled WGS sequence"/>
</dbReference>
<feature type="domain" description="Filamentous haemagglutinin FhaB/tRNA nuclease CdiA-like TPS" evidence="2">
    <location>
        <begin position="52"/>
        <end position="171"/>
    </location>
</feature>
<evidence type="ECO:0000313" key="4">
    <source>
        <dbReference type="Proteomes" id="UP001624684"/>
    </source>
</evidence>
<dbReference type="SUPFAM" id="SSF51126">
    <property type="entry name" value="Pectin lyase-like"/>
    <property type="match status" value="1"/>
</dbReference>
<accession>A0ABW8UBR2</accession>
<evidence type="ECO:0000256" key="1">
    <source>
        <dbReference type="SAM" id="SignalP"/>
    </source>
</evidence>
<feature type="signal peptide" evidence="1">
    <location>
        <begin position="1"/>
        <end position="29"/>
    </location>
</feature>
<proteinExistence type="predicted"/>
<protein>
    <submittedName>
        <fullName evidence="3">Filamentous hemagglutinin N-terminal domain-containing protein</fullName>
    </submittedName>
</protein>
<name>A0ABW8UBR2_9GAMM</name>
<comment type="caution">
    <text evidence="3">The sequence shown here is derived from an EMBL/GenBank/DDBJ whole genome shotgun (WGS) entry which is preliminary data.</text>
</comment>
<gene>
    <name evidence="3" type="ORF">ACJHVH_07760</name>
</gene>
<organism evidence="3 4">
    <name type="scientific">Moraxella oculi</name>
    <dbReference type="NCBI Taxonomy" id="2940516"/>
    <lineage>
        <taxon>Bacteria</taxon>
        <taxon>Pseudomonadati</taxon>
        <taxon>Pseudomonadota</taxon>
        <taxon>Gammaproteobacteria</taxon>
        <taxon>Moraxellales</taxon>
        <taxon>Moraxellaceae</taxon>
        <taxon>Moraxella</taxon>
    </lineage>
</organism>
<dbReference type="Gene3D" id="2.160.20.10">
    <property type="entry name" value="Single-stranded right-handed beta-helix, Pectin lyase-like"/>
    <property type="match status" value="1"/>
</dbReference>
<sequence>MWHSNGLFSFSSLHVGILLALSANHSAFATINTDPTSPSVQKPIIAVSHANGQHIPIVQIQTPKHGISHNKYTQFDVDMQGVVLNNSRHGAYTQLAGVVRANPFLKQGEAHTIINEVRSNQPSQLDGVLEVAGQKANLIIANPSGINVAGAGFINVHEATLSTGSIHNDQGQLTHHITQGTIQIQSPKGISTAAVGLGGANKNADLVNLYSKTANINAQIQADHAITTVTGSNQITDTAKITRINDDESTSPISQPAQIAIDVKELGGMSAGSISLIGTDKGLGVNQAGHLTAKHHLVITTDGKITHTGQSDAKLGVIRLGSHASIELGDEQSDKSTNIQAKQGVQLDANQIITHHATLTSDNNLLLTAKQKLAINGSSLTAGGDIQAVVTGNVEATHRRSSAIFKDSTLTAKGRLTIANLQGSLSYDNTNMSAMGNLSSFAQHNQRLRNTVLTSAKNSQIQANRHLSFSNASINSKEHVAIYTKANQTTKNSSLNAKGILSNITDGNHTIIGNVSHTGGAVLLQSDALVVEGENRLTARTTGNALLADLDGDLSLQTNQTLNISPQNHVIQAAGDLSLRVVAGDLHLQGQGGNLGNGSQQALHLESTLGGIELQGRNIHLKGSRLDANQDIGLYATQGHIFIDGIKNTLSDKKTIDALQHAKKQLNDVRTRLNALESLPKYITYHEQKDRLDRLSIKHQEYLDYQRSLKSSESLLPMFEMSHGGRFLPSSNSYFTDWAPPRIIRRTNPIININQDRSFPAEVMNFNVNQVFKLNQTYKDLIDQQQTLIKQQERLESRVNFLTQAVFGYEHSTASLNSKTGDITLAASLGILLSGANLDAAGDIHLSSGGMMPNAYTKATNSDTSQALDGSIVLDGLQNHYEVGNEHGDHHRIIAFSTPTQLTAGKNIRLHATHQDPNTHLVIQGGQLQAAQDIAINTNHSILLDHDLDYEYGYDRSTRKHGKWYRRKYTTTVSSNEWQDAVPTILTANNIRLKTHGLDRQNHIDLYGTQMHATTGNISLWSSGNIALYAVDNLHNNQYNSHTKRKLLGIRYNDTHAQGSTYLKTALPATLTANYIASHSQGDTTLEGTRFNYLSAASITASGRLALLAATNELQERHQKDSNWVLWQRTLDQGQIKQSAILPSFTGM</sequence>